<dbReference type="PATRIC" id="fig|33051.3.peg.2808"/>
<reference evidence="1 2" key="1">
    <citation type="journal article" date="2016" name="Front. Microbiol.">
        <title>Genomic Resource of Rice Seed Associated Bacteria.</title>
        <authorList>
            <person name="Midha S."/>
            <person name="Bansal K."/>
            <person name="Sharma S."/>
            <person name="Kumar N."/>
            <person name="Patil P.P."/>
            <person name="Chaudhry V."/>
            <person name="Patil P.B."/>
        </authorList>
    </citation>
    <scope>NUCLEOTIDE SEQUENCE [LARGE SCALE GENOMIC DNA]</scope>
    <source>
        <strain evidence="1 2">NS319</strain>
    </source>
</reference>
<protein>
    <submittedName>
        <fullName evidence="1">Uncharacterized protein</fullName>
    </submittedName>
</protein>
<name>A0A147HYX4_9SPHN</name>
<gene>
    <name evidence="1" type="ORF">NS319_08370</name>
</gene>
<evidence type="ECO:0000313" key="1">
    <source>
        <dbReference type="EMBL" id="KTT70152.1"/>
    </source>
</evidence>
<comment type="caution">
    <text evidence="1">The sequence shown here is derived from an EMBL/GenBank/DDBJ whole genome shotgun (WGS) entry which is preliminary data.</text>
</comment>
<sequence>MASLPIDPTFARQAPYTPKPNIRVVFLPGPAQTAMAGELAKLPAETQEATLEELEIAALARDVIALAKTRLSTAIYPAFLRWADAAILCMTGTGEIGDASSYFPECDRRYLAACNARDAVHRIPAVTAEDYTFKTYLIELMNRQDAFSPLEGEGSFTWSSDPAALAEKVDAFVVRLYELSNGDPVLNVRISNAARQPFLDAIAGIPVQAPAGLPLRNLLVERNAITEKLRTDDSLSDEVADAACDDLNRLDNLVLSSAATTADDVVIRLIMLAQLSAEGHAVDDAAFAQAVIEARDHFGIGMVPNPPSQPKSSIPVALPQGYDPFMRGPFLQWQRAYEAYAAAKVERTLYEKGEFALASAQYEASVQDADAEIAFEAKQSRFDELADAEYQALQTLIRCVAPAPTELATKLKLFHDNRMWLDNAPADLLAVIAADARRFGGHGAYVQSDKLLLDTFAAMQREMRLWFDQGPGTQEEDAAADARASALEDVLFAQRANTVEGVIAKLRETFRHLDGSAWSDHATLDPDHTEFQRGVKNTDFFTRALWHSIEDLARIGGVSLTEVRA</sequence>
<proteinExistence type="predicted"/>
<dbReference type="AlphaFoldDB" id="A0A147HYX4"/>
<accession>A0A147HYX4</accession>
<organism evidence="1 2">
    <name type="scientific">Sphingomonas sanguinis</name>
    <dbReference type="NCBI Taxonomy" id="33051"/>
    <lineage>
        <taxon>Bacteria</taxon>
        <taxon>Pseudomonadati</taxon>
        <taxon>Pseudomonadota</taxon>
        <taxon>Alphaproteobacteria</taxon>
        <taxon>Sphingomonadales</taxon>
        <taxon>Sphingomonadaceae</taxon>
        <taxon>Sphingomonas</taxon>
    </lineage>
</organism>
<dbReference type="EMBL" id="LDTD01000056">
    <property type="protein sequence ID" value="KTT70152.1"/>
    <property type="molecule type" value="Genomic_DNA"/>
</dbReference>
<dbReference type="RefSeq" id="WP_058733212.1">
    <property type="nucleotide sequence ID" value="NZ_LDTD01000056.1"/>
</dbReference>
<evidence type="ECO:0000313" key="2">
    <source>
        <dbReference type="Proteomes" id="UP000072867"/>
    </source>
</evidence>
<dbReference type="Proteomes" id="UP000072867">
    <property type="component" value="Unassembled WGS sequence"/>
</dbReference>